<proteinExistence type="predicted"/>
<feature type="domain" description="Outer membrane protein beta-barrel" evidence="2">
    <location>
        <begin position="19"/>
        <end position="184"/>
    </location>
</feature>
<dbReference type="RefSeq" id="WP_264543251.1">
    <property type="nucleotide sequence ID" value="NZ_BAABIP010000022.1"/>
</dbReference>
<evidence type="ECO:0000259" key="2">
    <source>
        <dbReference type="Pfam" id="PF13568"/>
    </source>
</evidence>
<feature type="signal peptide" evidence="1">
    <location>
        <begin position="1"/>
        <end position="20"/>
    </location>
</feature>
<keyword evidence="1" id="KW-0732">Signal</keyword>
<gene>
    <name evidence="3" type="ORF">GCM10023230_27870</name>
</gene>
<evidence type="ECO:0000256" key="1">
    <source>
        <dbReference type="SAM" id="SignalP"/>
    </source>
</evidence>
<evidence type="ECO:0000313" key="3">
    <source>
        <dbReference type="EMBL" id="GAA4775382.1"/>
    </source>
</evidence>
<dbReference type="InterPro" id="IPR025665">
    <property type="entry name" value="Beta-barrel_OMP_2"/>
</dbReference>
<keyword evidence="4" id="KW-1185">Reference proteome</keyword>
<name>A0ABP9A7F3_9FLAO</name>
<accession>A0ABP9A7F3</accession>
<feature type="chain" id="PRO_5046807189" evidence="1">
    <location>
        <begin position="21"/>
        <end position="206"/>
    </location>
</feature>
<dbReference type="Pfam" id="PF13568">
    <property type="entry name" value="OMP_b-brl_2"/>
    <property type="match status" value="1"/>
</dbReference>
<organism evidence="3 4">
    <name type="scientific">Flavobacterium hankyongi</name>
    <dbReference type="NCBI Taxonomy" id="1176532"/>
    <lineage>
        <taxon>Bacteria</taxon>
        <taxon>Pseudomonadati</taxon>
        <taxon>Bacteroidota</taxon>
        <taxon>Flavobacteriia</taxon>
        <taxon>Flavobacteriales</taxon>
        <taxon>Flavobacteriaceae</taxon>
        <taxon>Flavobacterium</taxon>
    </lineage>
</organism>
<dbReference type="Proteomes" id="UP001500141">
    <property type="component" value="Unassembled WGS sequence"/>
</dbReference>
<reference evidence="4" key="1">
    <citation type="journal article" date="2019" name="Int. J. Syst. Evol. Microbiol.">
        <title>The Global Catalogue of Microorganisms (GCM) 10K type strain sequencing project: providing services to taxonomists for standard genome sequencing and annotation.</title>
        <authorList>
            <consortium name="The Broad Institute Genomics Platform"/>
            <consortium name="The Broad Institute Genome Sequencing Center for Infectious Disease"/>
            <person name="Wu L."/>
            <person name="Ma J."/>
        </authorList>
    </citation>
    <scope>NUCLEOTIDE SEQUENCE [LARGE SCALE GENOMIC DNA]</scope>
    <source>
        <strain evidence="4">JCM 18198</strain>
    </source>
</reference>
<dbReference type="EMBL" id="BAABIP010000022">
    <property type="protein sequence ID" value="GAA4775382.1"/>
    <property type="molecule type" value="Genomic_DNA"/>
</dbReference>
<sequence>MKKTIIVAFLCFLGITQVNAQSKFRPGIRGGANFAHLTQTDNPNEKYSTRTDFYIGAFGALNLSKVYTLQPEINYTRQGAKYEYIDVDNRRYNSEIKVSYLSLGVANKFKFDKFNIHLGPTLDIKVKDAGKKLGTAYNDGYYYNNDYYYNDDLTAIDFAFFLGAGFDITKNFGIEARIKKGIIPVNDNGDWDSTNVVFQTGITYTF</sequence>
<evidence type="ECO:0000313" key="4">
    <source>
        <dbReference type="Proteomes" id="UP001500141"/>
    </source>
</evidence>
<comment type="caution">
    <text evidence="3">The sequence shown here is derived from an EMBL/GenBank/DDBJ whole genome shotgun (WGS) entry which is preliminary data.</text>
</comment>
<protein>
    <submittedName>
        <fullName evidence="3">Outer membrane beta-barrel protein</fullName>
    </submittedName>
</protein>